<evidence type="ECO:0000313" key="3">
    <source>
        <dbReference type="Proteomes" id="UP000327493"/>
    </source>
</evidence>
<keyword evidence="1" id="KW-1133">Transmembrane helix</keyword>
<proteinExistence type="predicted"/>
<protein>
    <submittedName>
        <fullName evidence="2">Uncharacterized protein</fullName>
    </submittedName>
</protein>
<keyword evidence="3" id="KW-1185">Reference proteome</keyword>
<name>A0A5J5DL64_9PERO</name>
<evidence type="ECO:0000313" key="2">
    <source>
        <dbReference type="EMBL" id="KAA8594071.1"/>
    </source>
</evidence>
<sequence length="246" mass="27399">MSNSDWSREGLGAGRARFKEKKVERPTLIQCSMIKSFLTQCLGQQSVPAGRHAALASHISGRGFTGSCRFRPGRCVIPLIVAILRGPDFSALSPSVGLSRKGSQMFRIQRGFGLVMIVVTIFSSALRPPRPSEDAGFHNTRVLDSVGHHESILVMSLCVASVMVLHVLEVRTAPFWKRGDFAKRWLPRGALFDLNPPEWSRLRARPVTMLLPGDLMFRLLRSWGWSYPNIWAFCPVGREEAGVSRV</sequence>
<keyword evidence="1" id="KW-0472">Membrane</keyword>
<keyword evidence="1" id="KW-0812">Transmembrane</keyword>
<feature type="transmembrane region" description="Helical" evidence="1">
    <location>
        <begin position="108"/>
        <end position="126"/>
    </location>
</feature>
<accession>A0A5J5DL64</accession>
<evidence type="ECO:0000256" key="1">
    <source>
        <dbReference type="SAM" id="Phobius"/>
    </source>
</evidence>
<dbReference type="EMBL" id="VOFY01000003">
    <property type="protein sequence ID" value="KAA8594071.1"/>
    <property type="molecule type" value="Genomic_DNA"/>
</dbReference>
<gene>
    <name evidence="2" type="ORF">FQN60_004905</name>
</gene>
<feature type="transmembrane region" description="Helical" evidence="1">
    <location>
        <begin position="146"/>
        <end position="168"/>
    </location>
</feature>
<dbReference type="Proteomes" id="UP000327493">
    <property type="component" value="Chromosome 3"/>
</dbReference>
<dbReference type="AlphaFoldDB" id="A0A5J5DL64"/>
<reference evidence="2 3" key="1">
    <citation type="submission" date="2019-08" db="EMBL/GenBank/DDBJ databases">
        <title>A chromosome-level genome assembly, high-density linkage maps, and genome scans reveal the genomic architecture of hybrid incompatibilities underlying speciation via character displacement in darters (Percidae: Etheostominae).</title>
        <authorList>
            <person name="Moran R.L."/>
            <person name="Catchen J.M."/>
            <person name="Fuller R.C."/>
        </authorList>
    </citation>
    <scope>NUCLEOTIDE SEQUENCE [LARGE SCALE GENOMIC DNA]</scope>
    <source>
        <strain evidence="2">EspeVRDwgs_2016</strain>
        <tissue evidence="2">Muscle</tissue>
    </source>
</reference>
<comment type="caution">
    <text evidence="2">The sequence shown here is derived from an EMBL/GenBank/DDBJ whole genome shotgun (WGS) entry which is preliminary data.</text>
</comment>
<organism evidence="2 3">
    <name type="scientific">Etheostoma spectabile</name>
    <name type="common">orangethroat darter</name>
    <dbReference type="NCBI Taxonomy" id="54343"/>
    <lineage>
        <taxon>Eukaryota</taxon>
        <taxon>Metazoa</taxon>
        <taxon>Chordata</taxon>
        <taxon>Craniata</taxon>
        <taxon>Vertebrata</taxon>
        <taxon>Euteleostomi</taxon>
        <taxon>Actinopterygii</taxon>
        <taxon>Neopterygii</taxon>
        <taxon>Teleostei</taxon>
        <taxon>Neoteleostei</taxon>
        <taxon>Acanthomorphata</taxon>
        <taxon>Eupercaria</taxon>
        <taxon>Perciformes</taxon>
        <taxon>Percoidei</taxon>
        <taxon>Percidae</taxon>
        <taxon>Etheostomatinae</taxon>
        <taxon>Etheostoma</taxon>
    </lineage>
</organism>